<dbReference type="SUPFAM" id="SSF75625">
    <property type="entry name" value="YebC-like"/>
    <property type="match status" value="1"/>
</dbReference>
<evidence type="ECO:0000259" key="7">
    <source>
        <dbReference type="Pfam" id="PF01709"/>
    </source>
</evidence>
<name>A0A1V6LXS2_9BACT</name>
<comment type="caution">
    <text evidence="9">The sequence shown here is derived from an EMBL/GenBank/DDBJ whole genome shotgun (WGS) entry which is preliminary data.</text>
</comment>
<keyword evidence="10" id="KW-1185">Reference proteome</keyword>
<feature type="domain" description="TACO1/YebC-like second and third" evidence="7">
    <location>
        <begin position="84"/>
        <end position="237"/>
    </location>
</feature>
<dbReference type="NCBIfam" id="TIGR01033">
    <property type="entry name" value="YebC/PmpR family DNA-binding transcriptional regulator"/>
    <property type="match status" value="1"/>
</dbReference>
<evidence type="ECO:0000313" key="9">
    <source>
        <dbReference type="EMBL" id="OQD44949.1"/>
    </source>
</evidence>
<dbReference type="InterPro" id="IPR049083">
    <property type="entry name" value="TACO1_YebC_N"/>
</dbReference>
<dbReference type="GO" id="GO:0003677">
    <property type="term" value="F:DNA binding"/>
    <property type="evidence" value="ECO:0007669"/>
    <property type="project" value="UniProtKB-UniRule"/>
</dbReference>
<dbReference type="Proteomes" id="UP000242219">
    <property type="component" value="Unassembled WGS sequence"/>
</dbReference>
<reference evidence="9 10" key="1">
    <citation type="journal article" date="2016" name="Genome Announc.">
        <title>Draft Genome Sequence of the Anaerobic Ammonium-Oxidizing Bacterium 'Candidatus Brocadia sp. 40'.</title>
        <authorList>
            <person name="Ali M."/>
            <person name="Haroon M.F."/>
            <person name="Narita Y."/>
            <person name="Zhang L."/>
            <person name="Rangel Shaw D."/>
            <person name="Okabe S."/>
            <person name="Saikaly P.E."/>
        </authorList>
    </citation>
    <scope>NUCLEOTIDE SEQUENCE [LARGE SCALE GENOMIC DNA]</scope>
    <source>
        <strain evidence="9 10">40</strain>
    </source>
</reference>
<dbReference type="GO" id="GO:0006355">
    <property type="term" value="P:regulation of DNA-templated transcription"/>
    <property type="evidence" value="ECO:0007669"/>
    <property type="project" value="UniProtKB-UniRule"/>
</dbReference>
<sequence length="251" mass="27620">MAGHSHWASIKHKKGAADAKKGKAFSKVARMITVAARRGGGDPDMNPRLQLAISKARAVNMPKENIERAIQKGMGGGGGAELFECVYEGYGPHGIALMVEILTDNKNRTAPEIRKIFERFGGNMGESGCVSWMFEKKGLIIVNCNEITENEFMMLVLDAGADDLQRVGDVFQVICLQTSLDAVKKSIESKHIKVETSEVSWIPKNNIDLDEVAGRKVLGIMDALEDHDDVQNVYSNFNLPQVLLDEMQTTK</sequence>
<accession>A0A1V6LXS2</accession>
<keyword evidence="3 6" id="KW-0805">Transcription regulation</keyword>
<dbReference type="AlphaFoldDB" id="A0A1V6LXS2"/>
<dbReference type="RefSeq" id="WP_070067880.1">
    <property type="nucleotide sequence ID" value="NZ_MJUW02000112.1"/>
</dbReference>
<dbReference type="InterPro" id="IPR048300">
    <property type="entry name" value="TACO1_YebC-like_2nd/3rd_dom"/>
</dbReference>
<organism evidence="9 10">
    <name type="scientific">Candidatus Brocadia sapporoensis</name>
    <dbReference type="NCBI Taxonomy" id="392547"/>
    <lineage>
        <taxon>Bacteria</taxon>
        <taxon>Pseudomonadati</taxon>
        <taxon>Planctomycetota</taxon>
        <taxon>Candidatus Brocadiia</taxon>
        <taxon>Candidatus Brocadiales</taxon>
        <taxon>Candidatus Brocadiaceae</taxon>
        <taxon>Candidatus Brocadia</taxon>
    </lineage>
</organism>
<dbReference type="Pfam" id="PF01709">
    <property type="entry name" value="Transcrip_reg"/>
    <property type="match status" value="1"/>
</dbReference>
<dbReference type="HAMAP" id="MF_00693">
    <property type="entry name" value="Transcrip_reg_TACO1"/>
    <property type="match status" value="1"/>
</dbReference>
<evidence type="ECO:0000256" key="5">
    <source>
        <dbReference type="ARBA" id="ARBA00023163"/>
    </source>
</evidence>
<dbReference type="NCBIfam" id="NF001030">
    <property type="entry name" value="PRK00110.1"/>
    <property type="match status" value="1"/>
</dbReference>
<evidence type="ECO:0000313" key="10">
    <source>
        <dbReference type="Proteomes" id="UP000242219"/>
    </source>
</evidence>
<dbReference type="InterPro" id="IPR002876">
    <property type="entry name" value="Transcrip_reg_TACO1-like"/>
</dbReference>
<keyword evidence="4 6" id="KW-0238">DNA-binding</keyword>
<keyword evidence="2 6" id="KW-0963">Cytoplasm</keyword>
<dbReference type="NCBIfam" id="NF009044">
    <property type="entry name" value="PRK12378.1"/>
    <property type="match status" value="1"/>
</dbReference>
<dbReference type="Gene3D" id="3.30.70.980">
    <property type="match status" value="2"/>
</dbReference>
<evidence type="ECO:0000256" key="6">
    <source>
        <dbReference type="HAMAP-Rule" id="MF_00693"/>
    </source>
</evidence>
<feature type="domain" description="TACO1/YebC-like N-terminal" evidence="8">
    <location>
        <begin position="5"/>
        <end position="75"/>
    </location>
</feature>
<evidence type="ECO:0000259" key="8">
    <source>
        <dbReference type="Pfam" id="PF20772"/>
    </source>
</evidence>
<dbReference type="FunFam" id="1.10.10.200:FF:000002">
    <property type="entry name" value="Probable transcriptional regulatory protein CLM62_37755"/>
    <property type="match status" value="1"/>
</dbReference>
<dbReference type="GO" id="GO:0005829">
    <property type="term" value="C:cytosol"/>
    <property type="evidence" value="ECO:0007669"/>
    <property type="project" value="TreeGrafter"/>
</dbReference>
<keyword evidence="5 6" id="KW-0804">Transcription</keyword>
<comment type="similarity">
    <text evidence="1 6">Belongs to the TACO1 family.</text>
</comment>
<evidence type="ECO:0000256" key="1">
    <source>
        <dbReference type="ARBA" id="ARBA00008724"/>
    </source>
</evidence>
<evidence type="ECO:0000256" key="4">
    <source>
        <dbReference type="ARBA" id="ARBA00023125"/>
    </source>
</evidence>
<dbReference type="InterPro" id="IPR017856">
    <property type="entry name" value="Integrase-like_N"/>
</dbReference>
<dbReference type="EMBL" id="MJUW02000112">
    <property type="protein sequence ID" value="OQD44949.1"/>
    <property type="molecule type" value="Genomic_DNA"/>
</dbReference>
<protein>
    <recommendedName>
        <fullName evidence="6">Probable transcriptional regulatory protein BIY37_11035</fullName>
    </recommendedName>
</protein>
<comment type="subcellular location">
    <subcellularLocation>
        <location evidence="6">Cytoplasm</location>
    </subcellularLocation>
</comment>
<evidence type="ECO:0000256" key="3">
    <source>
        <dbReference type="ARBA" id="ARBA00023015"/>
    </source>
</evidence>
<dbReference type="PANTHER" id="PTHR12532">
    <property type="entry name" value="TRANSLATIONAL ACTIVATOR OF CYTOCHROME C OXIDASE 1"/>
    <property type="match status" value="1"/>
</dbReference>
<proteinExistence type="inferred from homology"/>
<dbReference type="PANTHER" id="PTHR12532:SF6">
    <property type="entry name" value="TRANSCRIPTIONAL REGULATORY PROTEIN YEBC-RELATED"/>
    <property type="match status" value="1"/>
</dbReference>
<dbReference type="InterPro" id="IPR029072">
    <property type="entry name" value="YebC-like"/>
</dbReference>
<dbReference type="Pfam" id="PF20772">
    <property type="entry name" value="TACO1_YebC_N"/>
    <property type="match status" value="1"/>
</dbReference>
<evidence type="ECO:0000256" key="2">
    <source>
        <dbReference type="ARBA" id="ARBA00022490"/>
    </source>
</evidence>
<dbReference type="InterPro" id="IPR026564">
    <property type="entry name" value="Transcrip_reg_TACO1-like_dom3"/>
</dbReference>
<dbReference type="Gene3D" id="1.10.10.200">
    <property type="match status" value="1"/>
</dbReference>
<gene>
    <name evidence="9" type="ORF">BIY37_11035</name>
</gene>